<dbReference type="GO" id="GO:0046872">
    <property type="term" value="F:metal ion binding"/>
    <property type="evidence" value="ECO:0007669"/>
    <property type="project" value="UniProtKB-KW"/>
</dbReference>
<evidence type="ECO:0000256" key="7">
    <source>
        <dbReference type="ARBA" id="ARBA00023242"/>
    </source>
</evidence>
<evidence type="ECO:0000256" key="5">
    <source>
        <dbReference type="ARBA" id="ARBA00022723"/>
    </source>
</evidence>
<evidence type="ECO:0000256" key="6">
    <source>
        <dbReference type="ARBA" id="ARBA00022801"/>
    </source>
</evidence>
<proteinExistence type="inferred from homology"/>
<dbReference type="AlphaFoldDB" id="A0A9P0ZSH5"/>
<keyword evidence="11" id="KW-1185">Reference proteome</keyword>
<evidence type="ECO:0000256" key="1">
    <source>
        <dbReference type="ARBA" id="ARBA00001968"/>
    </source>
</evidence>
<keyword evidence="4" id="KW-0540">Nuclease</keyword>
<evidence type="ECO:0000256" key="3">
    <source>
        <dbReference type="ARBA" id="ARBA00006958"/>
    </source>
</evidence>
<comment type="similarity">
    <text evidence="3">Belongs to the HARBI1 family.</text>
</comment>
<accession>A0A9P0ZSH5</accession>
<evidence type="ECO:0000256" key="4">
    <source>
        <dbReference type="ARBA" id="ARBA00022722"/>
    </source>
</evidence>
<feature type="compositionally biased region" description="Basic residues" evidence="8">
    <location>
        <begin position="13"/>
        <end position="26"/>
    </location>
</feature>
<comment type="subcellular location">
    <subcellularLocation>
        <location evidence="2">Nucleus</location>
    </subcellularLocation>
</comment>
<reference evidence="10" key="1">
    <citation type="submission" date="2022-07" db="EMBL/GenBank/DDBJ databases">
        <authorList>
            <person name="Macas J."/>
            <person name="Novak P."/>
            <person name="Neumann P."/>
        </authorList>
    </citation>
    <scope>NUCLEOTIDE SEQUENCE</scope>
</reference>
<dbReference type="Pfam" id="PF13359">
    <property type="entry name" value="DDE_Tnp_4"/>
    <property type="match status" value="1"/>
</dbReference>
<evidence type="ECO:0000313" key="10">
    <source>
        <dbReference type="EMBL" id="CAH9110542.1"/>
    </source>
</evidence>
<evidence type="ECO:0000259" key="9">
    <source>
        <dbReference type="Pfam" id="PF13359"/>
    </source>
</evidence>
<evidence type="ECO:0000313" key="11">
    <source>
        <dbReference type="Proteomes" id="UP001152484"/>
    </source>
</evidence>
<evidence type="ECO:0000256" key="8">
    <source>
        <dbReference type="SAM" id="MobiDB-lite"/>
    </source>
</evidence>
<dbReference type="OrthoDB" id="1912480at2759"/>
<dbReference type="InterPro" id="IPR045249">
    <property type="entry name" value="HARBI1-like"/>
</dbReference>
<dbReference type="GO" id="GO:0016787">
    <property type="term" value="F:hydrolase activity"/>
    <property type="evidence" value="ECO:0007669"/>
    <property type="project" value="UniProtKB-KW"/>
</dbReference>
<feature type="domain" description="DDE Tnp4" evidence="9">
    <location>
        <begin position="255"/>
        <end position="397"/>
    </location>
</feature>
<dbReference type="EMBL" id="CAMAPE010000053">
    <property type="protein sequence ID" value="CAH9110542.1"/>
    <property type="molecule type" value="Genomic_DNA"/>
</dbReference>
<dbReference type="PANTHER" id="PTHR22930:SF242">
    <property type="entry name" value="LOW PROTEIN: NUCLEASE-LIKE PROTEIN"/>
    <property type="match status" value="1"/>
</dbReference>
<gene>
    <name evidence="10" type="ORF">CEURO_LOCUS18908</name>
</gene>
<protein>
    <recommendedName>
        <fullName evidence="9">DDE Tnp4 domain-containing protein</fullName>
    </recommendedName>
</protein>
<sequence length="451" mass="50245">MTTVDGAATRRTTPTKKRQQRKKKKISQTTTEKSHPPIRDPDNQLAKVIPSLVSTANSAYSFLLRHDLQLLPDQLLSLESLLASTSLSVSNLFSLLSLPPLPPAMSVPNAPNSSDSHCWFHRFLASADSDSDPRWVHFFNLTKPSFTLLLRLLSSSITHIFPLSSSYALAATLLRLAHGASFSALSRRFGIDSATACRAFYAVCKAINEKLSYLFEFMSDINRTIVGFGWISLPNCCGVLGLEKFEFDDNGKYFVVQALVDSEGRFLDVSAGWPCTMNPGNILRQSKLFSGVEESNEYLKGPSFELDDGKSIPQYILGDSCFPLLPWLLTPYPGSAEEGNLSPAEAAFNAVHGRAMNVLRKSFRRIRMRWKLVADKWKGQCDEAFPFVFISCCLLHNFCIKCSEPLPDESAQFLRRSDEFPMCHDVEFDNSGKKTRDALASLLVNQTTSIL</sequence>
<keyword evidence="7" id="KW-0539">Nucleus</keyword>
<dbReference type="PANTHER" id="PTHR22930">
    <property type="match status" value="1"/>
</dbReference>
<dbReference type="InterPro" id="IPR027806">
    <property type="entry name" value="HARBI1_dom"/>
</dbReference>
<dbReference type="Proteomes" id="UP001152484">
    <property type="component" value="Unassembled WGS sequence"/>
</dbReference>
<feature type="compositionally biased region" description="Basic and acidic residues" evidence="8">
    <location>
        <begin position="32"/>
        <end position="42"/>
    </location>
</feature>
<comment type="caution">
    <text evidence="10">The sequence shown here is derived from an EMBL/GenBank/DDBJ whole genome shotgun (WGS) entry which is preliminary data.</text>
</comment>
<evidence type="ECO:0000256" key="2">
    <source>
        <dbReference type="ARBA" id="ARBA00004123"/>
    </source>
</evidence>
<organism evidence="10 11">
    <name type="scientific">Cuscuta europaea</name>
    <name type="common">European dodder</name>
    <dbReference type="NCBI Taxonomy" id="41803"/>
    <lineage>
        <taxon>Eukaryota</taxon>
        <taxon>Viridiplantae</taxon>
        <taxon>Streptophyta</taxon>
        <taxon>Embryophyta</taxon>
        <taxon>Tracheophyta</taxon>
        <taxon>Spermatophyta</taxon>
        <taxon>Magnoliopsida</taxon>
        <taxon>eudicotyledons</taxon>
        <taxon>Gunneridae</taxon>
        <taxon>Pentapetalae</taxon>
        <taxon>asterids</taxon>
        <taxon>lamiids</taxon>
        <taxon>Solanales</taxon>
        <taxon>Convolvulaceae</taxon>
        <taxon>Cuscuteae</taxon>
        <taxon>Cuscuta</taxon>
        <taxon>Cuscuta subgen. Cuscuta</taxon>
    </lineage>
</organism>
<dbReference type="GO" id="GO:0005634">
    <property type="term" value="C:nucleus"/>
    <property type="evidence" value="ECO:0007669"/>
    <property type="project" value="UniProtKB-SubCell"/>
</dbReference>
<keyword evidence="6" id="KW-0378">Hydrolase</keyword>
<dbReference type="GO" id="GO:0004518">
    <property type="term" value="F:nuclease activity"/>
    <property type="evidence" value="ECO:0007669"/>
    <property type="project" value="UniProtKB-KW"/>
</dbReference>
<name>A0A9P0ZSH5_CUSEU</name>
<feature type="region of interest" description="Disordered" evidence="8">
    <location>
        <begin position="1"/>
        <end position="43"/>
    </location>
</feature>
<comment type="cofactor">
    <cofactor evidence="1">
        <name>a divalent metal cation</name>
        <dbReference type="ChEBI" id="CHEBI:60240"/>
    </cofactor>
</comment>
<keyword evidence="5" id="KW-0479">Metal-binding</keyword>